<evidence type="ECO:0000313" key="4">
    <source>
        <dbReference type="Proteomes" id="UP000027195"/>
    </source>
</evidence>
<evidence type="ECO:0000256" key="1">
    <source>
        <dbReference type="SAM" id="MobiDB-lite"/>
    </source>
</evidence>
<dbReference type="AlphaFoldDB" id="A0A067MEY9"/>
<gene>
    <name evidence="3" type="ORF">BOTBODRAFT_147845</name>
</gene>
<dbReference type="HOGENOM" id="CLU_398468_0_0_1"/>
<feature type="region of interest" description="Disordered" evidence="1">
    <location>
        <begin position="245"/>
        <end position="265"/>
    </location>
</feature>
<dbReference type="Proteomes" id="UP000027195">
    <property type="component" value="Unassembled WGS sequence"/>
</dbReference>
<feature type="transmembrane region" description="Helical" evidence="2">
    <location>
        <begin position="566"/>
        <end position="587"/>
    </location>
</feature>
<reference evidence="4" key="1">
    <citation type="journal article" date="2014" name="Proc. Natl. Acad. Sci. U.S.A.">
        <title>Extensive sampling of basidiomycete genomes demonstrates inadequacy of the white-rot/brown-rot paradigm for wood decay fungi.</title>
        <authorList>
            <person name="Riley R."/>
            <person name="Salamov A.A."/>
            <person name="Brown D.W."/>
            <person name="Nagy L.G."/>
            <person name="Floudas D."/>
            <person name="Held B.W."/>
            <person name="Levasseur A."/>
            <person name="Lombard V."/>
            <person name="Morin E."/>
            <person name="Otillar R."/>
            <person name="Lindquist E.A."/>
            <person name="Sun H."/>
            <person name="LaButti K.M."/>
            <person name="Schmutz J."/>
            <person name="Jabbour D."/>
            <person name="Luo H."/>
            <person name="Baker S.E."/>
            <person name="Pisabarro A.G."/>
            <person name="Walton J.D."/>
            <person name="Blanchette R.A."/>
            <person name="Henrissat B."/>
            <person name="Martin F."/>
            <person name="Cullen D."/>
            <person name="Hibbett D.S."/>
            <person name="Grigoriev I.V."/>
        </authorList>
    </citation>
    <scope>NUCLEOTIDE SEQUENCE [LARGE SCALE GENOMIC DNA]</scope>
    <source>
        <strain evidence="4">FD-172 SS1</strain>
    </source>
</reference>
<proteinExistence type="predicted"/>
<feature type="transmembrane region" description="Helical" evidence="2">
    <location>
        <begin position="653"/>
        <end position="677"/>
    </location>
</feature>
<organism evidence="3 4">
    <name type="scientific">Botryobasidium botryosum (strain FD-172 SS1)</name>
    <dbReference type="NCBI Taxonomy" id="930990"/>
    <lineage>
        <taxon>Eukaryota</taxon>
        <taxon>Fungi</taxon>
        <taxon>Dikarya</taxon>
        <taxon>Basidiomycota</taxon>
        <taxon>Agaricomycotina</taxon>
        <taxon>Agaricomycetes</taxon>
        <taxon>Cantharellales</taxon>
        <taxon>Botryobasidiaceae</taxon>
        <taxon>Botryobasidium</taxon>
    </lineage>
</organism>
<evidence type="ECO:0008006" key="5">
    <source>
        <dbReference type="Google" id="ProtNLM"/>
    </source>
</evidence>
<feature type="transmembrane region" description="Helical" evidence="2">
    <location>
        <begin position="540"/>
        <end position="560"/>
    </location>
</feature>
<sequence length="691" mass="77574">MPLAFRLKALGTALGKTPVSYTHGRIFPDWTDRTLEASLAAHQTSTLTQPLSHSAPYSELSDSPCGLFMQTTGNEQEPFDYSDGCLYDAAAITSPSETSRSLRACSKGGASLLLKAVFEYPFSLQEFAPSETAQWHPAASVLWGDISGFYFTIGRTSVCRCNIPEGGMNRFPGDAQHCALNRWFASWKARGPLISSLQPTIAVTAMLWRLPTFESGDVDITAAARSPVTPDLEKEPKCSVIHDLKPTKRPLTSPRSGSSDSEEFIPEDDLPDIPTPDGWELHVHPDGWVYFDSPHRKFVTDRDIRQPSILKRIEADIANWAPKFGWAAHIDVMHNLVDGDWMVYVDHSNRISEVFQAHDPPNPIALKASGWRQRKKYEMAYWRQFKNYPSHRPLPDDAEGLARAALGTSKLGKLLYGNKSLNSPFSPKESEQMSELLDSFNSEATRIHKVALVSHILEYVAQHAHDNGTLHHALSKIQIKEGIEKPSGLMMFVMGLFFGVPFSYIHHFHPLLDKSNQTDILWERWWEEYSKRIVQEWTDFNLVAAVLVSATIAFLDVQGIDDASRVGLLISVMCALGCLINGLFLIWRHRAHRRDPGWYVVSVQYRHGPYAVAILLSLPLVFLIWAILTFAFSVLCFSFRGSTDGKEPSFAPWMGSTVLVVTMAVMSPSAAVMCLFLRMLKDKRRNYEKPM</sequence>
<dbReference type="InParanoid" id="A0A067MEY9"/>
<feature type="transmembrane region" description="Helical" evidence="2">
    <location>
        <begin position="608"/>
        <end position="633"/>
    </location>
</feature>
<feature type="transmembrane region" description="Helical" evidence="2">
    <location>
        <begin position="488"/>
        <end position="505"/>
    </location>
</feature>
<keyword evidence="2" id="KW-0812">Transmembrane</keyword>
<keyword evidence="2" id="KW-1133">Transmembrane helix</keyword>
<evidence type="ECO:0000256" key="2">
    <source>
        <dbReference type="SAM" id="Phobius"/>
    </source>
</evidence>
<keyword evidence="2" id="KW-0472">Membrane</keyword>
<keyword evidence="4" id="KW-1185">Reference proteome</keyword>
<accession>A0A067MEY9</accession>
<dbReference type="OrthoDB" id="3245306at2759"/>
<name>A0A067MEY9_BOTB1</name>
<evidence type="ECO:0000313" key="3">
    <source>
        <dbReference type="EMBL" id="KDQ10161.1"/>
    </source>
</evidence>
<dbReference type="EMBL" id="KL198070">
    <property type="protein sequence ID" value="KDQ10161.1"/>
    <property type="molecule type" value="Genomic_DNA"/>
</dbReference>
<protein>
    <recommendedName>
        <fullName evidence="5">WW domain-containing protein</fullName>
    </recommendedName>
</protein>